<dbReference type="InterPro" id="IPR008207">
    <property type="entry name" value="Sig_transdc_His_kin_Hpt_dom"/>
</dbReference>
<dbReference type="Gene3D" id="1.20.120.160">
    <property type="entry name" value="HPT domain"/>
    <property type="match status" value="1"/>
</dbReference>
<dbReference type="GO" id="GO:0000160">
    <property type="term" value="P:phosphorelay signal transduction system"/>
    <property type="evidence" value="ECO:0007669"/>
    <property type="project" value="InterPro"/>
</dbReference>
<dbReference type="InterPro" id="IPR036641">
    <property type="entry name" value="HPT_dom_sf"/>
</dbReference>
<evidence type="ECO:0000256" key="2">
    <source>
        <dbReference type="SAM" id="MobiDB-lite"/>
    </source>
</evidence>
<gene>
    <name evidence="4" type="ORF">D1639_05535</name>
</gene>
<reference evidence="4" key="1">
    <citation type="submission" date="2018-08" db="EMBL/GenBank/DDBJ databases">
        <title>Murine metabolic-syndrome-specific gut microbial biobank.</title>
        <authorList>
            <person name="Liu C."/>
        </authorList>
    </citation>
    <scope>NUCLEOTIDE SEQUENCE [LARGE SCALE GENOMIC DNA]</scope>
    <source>
        <strain evidence="4">Z82</strain>
    </source>
</reference>
<feature type="region of interest" description="Disordered" evidence="2">
    <location>
        <begin position="1"/>
        <end position="22"/>
    </location>
</feature>
<dbReference type="EMBL" id="QWKH01000030">
    <property type="protein sequence ID" value="NBI34499.1"/>
    <property type="molecule type" value="Genomic_DNA"/>
</dbReference>
<dbReference type="SUPFAM" id="SSF47226">
    <property type="entry name" value="Histidine-containing phosphotransfer domain, HPT domain"/>
    <property type="match status" value="1"/>
</dbReference>
<evidence type="ECO:0000259" key="3">
    <source>
        <dbReference type="PROSITE" id="PS50894"/>
    </source>
</evidence>
<proteinExistence type="predicted"/>
<feature type="domain" description="HPt" evidence="3">
    <location>
        <begin position="58"/>
        <end position="148"/>
    </location>
</feature>
<sequence length="156" mass="16817">MAGGHTVASQGHSGVSGPREGKRPTDVVWFERIALMDEKEIAGTLPVIDYDEALDRFGGNSALYKRLASKFTEDPHFADMEEALARNDAEEAYRAAHALKGVSGNLSFSELYSIAGSMSALLRDGDKETAAELLPSAKQAYVRVLDALVDLESLSL</sequence>
<feature type="modified residue" description="Phosphohistidine" evidence="1">
    <location>
        <position position="97"/>
    </location>
</feature>
<keyword evidence="1" id="KW-0597">Phosphoprotein</keyword>
<protein>
    <submittedName>
        <fullName evidence="4">Hpt domain-containing protein</fullName>
    </submittedName>
</protein>
<organism evidence="4">
    <name type="scientific">Muribaculaceae bacterium Z82</name>
    <dbReference type="NCBI Taxonomy" id="2304548"/>
    <lineage>
        <taxon>Bacteria</taxon>
        <taxon>Pseudomonadati</taxon>
        <taxon>Bacteroidota</taxon>
        <taxon>Bacteroidia</taxon>
        <taxon>Bacteroidales</taxon>
        <taxon>Muribaculaceae</taxon>
    </lineage>
</organism>
<comment type="caution">
    <text evidence="4">The sequence shown here is derived from an EMBL/GenBank/DDBJ whole genome shotgun (WGS) entry which is preliminary data.</text>
</comment>
<accession>A0A7C9JDK0</accession>
<evidence type="ECO:0000256" key="1">
    <source>
        <dbReference type="PROSITE-ProRule" id="PRU00110"/>
    </source>
</evidence>
<name>A0A7C9JDK0_9BACT</name>
<dbReference type="PROSITE" id="PS50894">
    <property type="entry name" value="HPT"/>
    <property type="match status" value="1"/>
</dbReference>
<evidence type="ECO:0000313" key="4">
    <source>
        <dbReference type="EMBL" id="NBI34499.1"/>
    </source>
</evidence>
<dbReference type="GO" id="GO:0004672">
    <property type="term" value="F:protein kinase activity"/>
    <property type="evidence" value="ECO:0007669"/>
    <property type="project" value="UniProtKB-ARBA"/>
</dbReference>
<dbReference type="Pfam" id="PF01627">
    <property type="entry name" value="Hpt"/>
    <property type="match status" value="1"/>
</dbReference>
<dbReference type="AlphaFoldDB" id="A0A7C9JDK0"/>